<feature type="transmembrane region" description="Helical" evidence="2">
    <location>
        <begin position="190"/>
        <end position="208"/>
    </location>
</feature>
<comment type="caution">
    <text evidence="3">The sequence shown here is derived from an EMBL/GenBank/DDBJ whole genome shotgun (WGS) entry which is preliminary data.</text>
</comment>
<keyword evidence="4" id="KW-1185">Reference proteome</keyword>
<accession>A0A934S5F4</accession>
<organism evidence="3 4">
    <name type="scientific">Luteolibacter pohnpeiensis</name>
    <dbReference type="NCBI Taxonomy" id="454153"/>
    <lineage>
        <taxon>Bacteria</taxon>
        <taxon>Pseudomonadati</taxon>
        <taxon>Verrucomicrobiota</taxon>
        <taxon>Verrucomicrobiia</taxon>
        <taxon>Verrucomicrobiales</taxon>
        <taxon>Verrucomicrobiaceae</taxon>
        <taxon>Luteolibacter</taxon>
    </lineage>
</organism>
<sequence>MATPAEHTHHIRLRSTQMEMPANGGSQNQDDYDHKLKAAQIELDRIQQEREELERKKQELEELTGRKRDFISQQVELSEKLSNSLTLIDREIFEIRQECDDLEQCRICFAAHLEKIQKINPENWTRDNLHDKLERATMVVDIATDEYDQAAAHFQKGRSGAIFGAPSKRSRQAAKTSGDSDFAMHFRNGLAFNLPIIILGGIALLAYLTK</sequence>
<dbReference type="RefSeq" id="WP_200267770.1">
    <property type="nucleotide sequence ID" value="NZ_JAENIJ010000004.1"/>
</dbReference>
<dbReference type="Proteomes" id="UP000603141">
    <property type="component" value="Unassembled WGS sequence"/>
</dbReference>
<evidence type="ECO:0000256" key="2">
    <source>
        <dbReference type="SAM" id="Phobius"/>
    </source>
</evidence>
<dbReference type="AlphaFoldDB" id="A0A934S5F4"/>
<gene>
    <name evidence="3" type="ORF">JIN85_03695</name>
</gene>
<proteinExistence type="predicted"/>
<protein>
    <submittedName>
        <fullName evidence="3">Uncharacterized protein</fullName>
    </submittedName>
</protein>
<evidence type="ECO:0000313" key="3">
    <source>
        <dbReference type="EMBL" id="MBK1881504.1"/>
    </source>
</evidence>
<feature type="region of interest" description="Disordered" evidence="1">
    <location>
        <begin position="1"/>
        <end position="30"/>
    </location>
</feature>
<keyword evidence="2" id="KW-0812">Transmembrane</keyword>
<feature type="compositionally biased region" description="Polar residues" evidence="1">
    <location>
        <begin position="14"/>
        <end position="29"/>
    </location>
</feature>
<reference evidence="3" key="1">
    <citation type="submission" date="2021-01" db="EMBL/GenBank/DDBJ databases">
        <title>Modified the classification status of verrucomicrobia.</title>
        <authorList>
            <person name="Feng X."/>
        </authorList>
    </citation>
    <scope>NUCLEOTIDE SEQUENCE</scope>
    <source>
        <strain evidence="3">KCTC 22041</strain>
    </source>
</reference>
<evidence type="ECO:0000313" key="4">
    <source>
        <dbReference type="Proteomes" id="UP000603141"/>
    </source>
</evidence>
<keyword evidence="2" id="KW-1133">Transmembrane helix</keyword>
<evidence type="ECO:0000256" key="1">
    <source>
        <dbReference type="SAM" id="MobiDB-lite"/>
    </source>
</evidence>
<name>A0A934S5F4_9BACT</name>
<dbReference type="EMBL" id="JAENIJ010000004">
    <property type="protein sequence ID" value="MBK1881504.1"/>
    <property type="molecule type" value="Genomic_DNA"/>
</dbReference>
<keyword evidence="2" id="KW-0472">Membrane</keyword>